<organism evidence="1 2">
    <name type="scientific">Aegilops tauschii subsp. strangulata</name>
    <name type="common">Goatgrass</name>
    <dbReference type="NCBI Taxonomy" id="200361"/>
    <lineage>
        <taxon>Eukaryota</taxon>
        <taxon>Viridiplantae</taxon>
        <taxon>Streptophyta</taxon>
        <taxon>Embryophyta</taxon>
        <taxon>Tracheophyta</taxon>
        <taxon>Spermatophyta</taxon>
        <taxon>Magnoliopsida</taxon>
        <taxon>Liliopsida</taxon>
        <taxon>Poales</taxon>
        <taxon>Poaceae</taxon>
        <taxon>BOP clade</taxon>
        <taxon>Pooideae</taxon>
        <taxon>Triticodae</taxon>
        <taxon>Triticeae</taxon>
        <taxon>Triticinae</taxon>
        <taxon>Aegilops</taxon>
    </lineage>
</organism>
<accession>A0A453NET7</accession>
<reference evidence="1" key="5">
    <citation type="journal article" date="2021" name="G3 (Bethesda)">
        <title>Aegilops tauschii genome assembly Aet v5.0 features greater sequence contiguity and improved annotation.</title>
        <authorList>
            <person name="Wang L."/>
            <person name="Zhu T."/>
            <person name="Rodriguez J.C."/>
            <person name="Deal K.R."/>
            <person name="Dubcovsky J."/>
            <person name="McGuire P.E."/>
            <person name="Lux T."/>
            <person name="Spannagl M."/>
            <person name="Mayer K.F.X."/>
            <person name="Baldrich P."/>
            <person name="Meyers B.C."/>
            <person name="Huo N."/>
            <person name="Gu Y.Q."/>
            <person name="Zhou H."/>
            <person name="Devos K.M."/>
            <person name="Bennetzen J.L."/>
            <person name="Unver T."/>
            <person name="Budak H."/>
            <person name="Gulick P.J."/>
            <person name="Galiba G."/>
            <person name="Kalapos B."/>
            <person name="Nelson D.R."/>
            <person name="Li P."/>
            <person name="You F.M."/>
            <person name="Luo M.C."/>
            <person name="Dvorak J."/>
        </authorList>
    </citation>
    <scope>NUCLEOTIDE SEQUENCE [LARGE SCALE GENOMIC DNA]</scope>
    <source>
        <strain evidence="1">cv. AL8/78</strain>
    </source>
</reference>
<reference evidence="1" key="3">
    <citation type="journal article" date="2017" name="Nature">
        <title>Genome sequence of the progenitor of the wheat D genome Aegilops tauschii.</title>
        <authorList>
            <person name="Luo M.C."/>
            <person name="Gu Y.Q."/>
            <person name="Puiu D."/>
            <person name="Wang H."/>
            <person name="Twardziok S.O."/>
            <person name="Deal K.R."/>
            <person name="Huo N."/>
            <person name="Zhu T."/>
            <person name="Wang L."/>
            <person name="Wang Y."/>
            <person name="McGuire P.E."/>
            <person name="Liu S."/>
            <person name="Long H."/>
            <person name="Ramasamy R.K."/>
            <person name="Rodriguez J.C."/>
            <person name="Van S.L."/>
            <person name="Yuan L."/>
            <person name="Wang Z."/>
            <person name="Xia Z."/>
            <person name="Xiao L."/>
            <person name="Anderson O.D."/>
            <person name="Ouyang S."/>
            <person name="Liang Y."/>
            <person name="Zimin A.V."/>
            <person name="Pertea G."/>
            <person name="Qi P."/>
            <person name="Bennetzen J.L."/>
            <person name="Dai X."/>
            <person name="Dawson M.W."/>
            <person name="Muller H.G."/>
            <person name="Kugler K."/>
            <person name="Rivarola-Duarte L."/>
            <person name="Spannagl M."/>
            <person name="Mayer K.F.X."/>
            <person name="Lu F.H."/>
            <person name="Bevan M.W."/>
            <person name="Leroy P."/>
            <person name="Li P."/>
            <person name="You F.M."/>
            <person name="Sun Q."/>
            <person name="Liu Z."/>
            <person name="Lyons E."/>
            <person name="Wicker T."/>
            <person name="Salzberg S.L."/>
            <person name="Devos K.M."/>
            <person name="Dvorak J."/>
        </authorList>
    </citation>
    <scope>NUCLEOTIDE SEQUENCE [LARGE SCALE GENOMIC DNA]</scope>
    <source>
        <strain evidence="1">cv. AL8/78</strain>
    </source>
</reference>
<reference evidence="2" key="1">
    <citation type="journal article" date="2014" name="Science">
        <title>Ancient hybridizations among the ancestral genomes of bread wheat.</title>
        <authorList>
            <consortium name="International Wheat Genome Sequencing Consortium,"/>
            <person name="Marcussen T."/>
            <person name="Sandve S.R."/>
            <person name="Heier L."/>
            <person name="Spannagl M."/>
            <person name="Pfeifer M."/>
            <person name="Jakobsen K.S."/>
            <person name="Wulff B.B."/>
            <person name="Steuernagel B."/>
            <person name="Mayer K.F."/>
            <person name="Olsen O.A."/>
        </authorList>
    </citation>
    <scope>NUCLEOTIDE SEQUENCE [LARGE SCALE GENOMIC DNA]</scope>
    <source>
        <strain evidence="2">cv. AL8/78</strain>
    </source>
</reference>
<proteinExistence type="predicted"/>
<dbReference type="AlphaFoldDB" id="A0A453NET7"/>
<protein>
    <submittedName>
        <fullName evidence="1">Uncharacterized protein</fullName>
    </submittedName>
</protein>
<name>A0A453NET7_AEGTS</name>
<evidence type="ECO:0000313" key="2">
    <source>
        <dbReference type="Proteomes" id="UP000015105"/>
    </source>
</evidence>
<keyword evidence="2" id="KW-1185">Reference proteome</keyword>
<reference evidence="2" key="2">
    <citation type="journal article" date="2017" name="Nat. Plants">
        <title>The Aegilops tauschii genome reveals multiple impacts of transposons.</title>
        <authorList>
            <person name="Zhao G."/>
            <person name="Zou C."/>
            <person name="Li K."/>
            <person name="Wang K."/>
            <person name="Li T."/>
            <person name="Gao L."/>
            <person name="Zhang X."/>
            <person name="Wang H."/>
            <person name="Yang Z."/>
            <person name="Liu X."/>
            <person name="Jiang W."/>
            <person name="Mao L."/>
            <person name="Kong X."/>
            <person name="Jiao Y."/>
            <person name="Jia J."/>
        </authorList>
    </citation>
    <scope>NUCLEOTIDE SEQUENCE [LARGE SCALE GENOMIC DNA]</scope>
    <source>
        <strain evidence="2">cv. AL8/78</strain>
    </source>
</reference>
<dbReference type="Gramene" id="AET6Gv20347600.9">
    <property type="protein sequence ID" value="AET6Gv20347600.9"/>
    <property type="gene ID" value="AET6Gv20347600"/>
</dbReference>
<dbReference type="Proteomes" id="UP000015105">
    <property type="component" value="Chromosome 6D"/>
</dbReference>
<dbReference type="EnsemblPlants" id="AET6Gv20347600.9">
    <property type="protein sequence ID" value="AET6Gv20347600.9"/>
    <property type="gene ID" value="AET6Gv20347600"/>
</dbReference>
<sequence length="54" mass="5854">PLLNLVSSELTCALRTPPCKGGFKGIVITLILKEFKKFNLVLVGVRLPGLQCNT</sequence>
<reference evidence="1" key="4">
    <citation type="submission" date="2019-03" db="UniProtKB">
        <authorList>
            <consortium name="EnsemblPlants"/>
        </authorList>
    </citation>
    <scope>IDENTIFICATION</scope>
</reference>
<evidence type="ECO:0000313" key="1">
    <source>
        <dbReference type="EnsemblPlants" id="AET6Gv20347600.9"/>
    </source>
</evidence>